<sequence length="309" mass="33355">MAETELSTPEFEYDIESAIVTGATGDVGSWVVDRLADRGVDVVGVDFDRPDGVRANVDFRAVDLTEGVDTWETIAEVDPDAVVHLAALSDPLENPSTRLFENNVTSAYNVLQAAGREGIDVVWSSSQATYGALFAESTWTPDYLPIDEAHDRRPEDAYGLSKVCGEEIAKSMARRYGISVATIRPATIFSPTKERARPTEDGSDLSSEEPTGNFASYVDVRDVARLIEAALAADLEGHEEFLCVADENYLGRPTAELVETVCGSIPGEVDLEGKESALSNAKAAEVLGWTPAHTWHEGADEDVSGPTWL</sequence>
<reference evidence="3" key="1">
    <citation type="submission" date="2020-06" db="EMBL/GenBank/DDBJ databases">
        <title>Haloterrigena sp. nov., an extremely halophilic archaeon isolated from a saline sediment.</title>
        <authorList>
            <person name="Liu B.-B."/>
        </authorList>
    </citation>
    <scope>NUCLEOTIDE SEQUENCE</scope>
    <source>
        <strain evidence="3">SYSU A121-1</strain>
    </source>
</reference>
<dbReference type="RefSeq" id="WP_174701517.1">
    <property type="nucleotide sequence ID" value="NZ_JABURA010000001.1"/>
</dbReference>
<dbReference type="EMBL" id="JABURA010000001">
    <property type="protein sequence ID" value="NUB90593.1"/>
    <property type="molecule type" value="Genomic_DNA"/>
</dbReference>
<accession>A0A8J8GIG9</accession>
<dbReference type="AlphaFoldDB" id="A0A8J8GIG9"/>
<evidence type="ECO:0000256" key="1">
    <source>
        <dbReference type="SAM" id="MobiDB-lite"/>
    </source>
</evidence>
<dbReference type="OrthoDB" id="200501at2157"/>
<gene>
    <name evidence="3" type="ORF">HT576_06075</name>
</gene>
<dbReference type="CDD" id="cd08946">
    <property type="entry name" value="SDR_e"/>
    <property type="match status" value="1"/>
</dbReference>
<organism evidence="3 4">
    <name type="scientific">Haloterrigena gelatinilytica</name>
    <dbReference type="NCBI Taxonomy" id="2741724"/>
    <lineage>
        <taxon>Archaea</taxon>
        <taxon>Methanobacteriati</taxon>
        <taxon>Methanobacteriota</taxon>
        <taxon>Stenosarchaea group</taxon>
        <taxon>Halobacteria</taxon>
        <taxon>Halobacteriales</taxon>
        <taxon>Natrialbaceae</taxon>
        <taxon>Haloterrigena</taxon>
    </lineage>
</organism>
<name>A0A8J8GIG9_9EURY</name>
<dbReference type="InterPro" id="IPR001509">
    <property type="entry name" value="Epimerase_deHydtase"/>
</dbReference>
<feature type="region of interest" description="Disordered" evidence="1">
    <location>
        <begin position="190"/>
        <end position="211"/>
    </location>
</feature>
<evidence type="ECO:0000313" key="4">
    <source>
        <dbReference type="Proteomes" id="UP000728647"/>
    </source>
</evidence>
<dbReference type="Pfam" id="PF01370">
    <property type="entry name" value="Epimerase"/>
    <property type="match status" value="1"/>
</dbReference>
<proteinExistence type="predicted"/>
<dbReference type="Gene3D" id="3.40.50.720">
    <property type="entry name" value="NAD(P)-binding Rossmann-like Domain"/>
    <property type="match status" value="1"/>
</dbReference>
<protein>
    <submittedName>
        <fullName evidence="3">NAD(P)-dependent oxidoreductase</fullName>
    </submittedName>
</protein>
<dbReference type="PANTHER" id="PTHR43103:SF6">
    <property type="entry name" value="PUTATIVE-RELATED"/>
    <property type="match status" value="1"/>
</dbReference>
<dbReference type="Proteomes" id="UP000728647">
    <property type="component" value="Unassembled WGS sequence"/>
</dbReference>
<comment type="caution">
    <text evidence="3">The sequence shown here is derived from an EMBL/GenBank/DDBJ whole genome shotgun (WGS) entry which is preliminary data.</text>
</comment>
<evidence type="ECO:0000259" key="2">
    <source>
        <dbReference type="Pfam" id="PF01370"/>
    </source>
</evidence>
<feature type="domain" description="NAD-dependent epimerase/dehydratase" evidence="2">
    <location>
        <begin position="19"/>
        <end position="199"/>
    </location>
</feature>
<dbReference type="PANTHER" id="PTHR43103">
    <property type="entry name" value="NUCLEOSIDE-DIPHOSPHATE-SUGAR EPIMERASE"/>
    <property type="match status" value="1"/>
</dbReference>
<dbReference type="SUPFAM" id="SSF51735">
    <property type="entry name" value="NAD(P)-binding Rossmann-fold domains"/>
    <property type="match status" value="1"/>
</dbReference>
<dbReference type="InterPro" id="IPR036291">
    <property type="entry name" value="NAD(P)-bd_dom_sf"/>
</dbReference>
<evidence type="ECO:0000313" key="3">
    <source>
        <dbReference type="EMBL" id="NUB90593.1"/>
    </source>
</evidence>